<dbReference type="GO" id="GO:0030973">
    <property type="term" value="F:molybdate ion binding"/>
    <property type="evidence" value="ECO:0007669"/>
    <property type="project" value="TreeGrafter"/>
</dbReference>
<keyword evidence="7" id="KW-1185">Reference proteome</keyword>
<dbReference type="GO" id="GO:0046872">
    <property type="term" value="F:metal ion binding"/>
    <property type="evidence" value="ECO:0007669"/>
    <property type="project" value="UniProtKB-KW"/>
</dbReference>
<dbReference type="SUPFAM" id="SSF53850">
    <property type="entry name" value="Periplasmic binding protein-like II"/>
    <property type="match status" value="1"/>
</dbReference>
<evidence type="ECO:0000256" key="5">
    <source>
        <dbReference type="SAM" id="SignalP"/>
    </source>
</evidence>
<evidence type="ECO:0000313" key="7">
    <source>
        <dbReference type="Proteomes" id="UP000251135"/>
    </source>
</evidence>
<gene>
    <name evidence="6" type="ORF">B0174_02810</name>
</gene>
<evidence type="ECO:0000256" key="3">
    <source>
        <dbReference type="ARBA" id="ARBA00022729"/>
    </source>
</evidence>
<dbReference type="OrthoDB" id="9785015at2"/>
<comment type="similarity">
    <text evidence="1">Belongs to the bacterial solute-binding protein ModA family.</text>
</comment>
<evidence type="ECO:0000256" key="2">
    <source>
        <dbReference type="ARBA" id="ARBA00022723"/>
    </source>
</evidence>
<dbReference type="InterPro" id="IPR050682">
    <property type="entry name" value="ModA/WtpA"/>
</dbReference>
<dbReference type="InterPro" id="IPR005950">
    <property type="entry name" value="ModA"/>
</dbReference>
<accession>A0A363D367</accession>
<proteinExistence type="inferred from homology"/>
<dbReference type="NCBIfam" id="TIGR01256">
    <property type="entry name" value="modA"/>
    <property type="match status" value="1"/>
</dbReference>
<dbReference type="PANTHER" id="PTHR30632">
    <property type="entry name" value="MOLYBDATE-BINDING PERIPLASMIC PROTEIN"/>
    <property type="match status" value="1"/>
</dbReference>
<dbReference type="GO" id="GO:0015689">
    <property type="term" value="P:molybdate ion transport"/>
    <property type="evidence" value="ECO:0007669"/>
    <property type="project" value="InterPro"/>
</dbReference>
<feature type="chain" id="PRO_5017083728" evidence="5">
    <location>
        <begin position="19"/>
        <end position="235"/>
    </location>
</feature>
<evidence type="ECO:0000313" key="6">
    <source>
        <dbReference type="EMBL" id="PUE65772.1"/>
    </source>
</evidence>
<dbReference type="RefSeq" id="WP_108558133.1">
    <property type="nucleotide sequence ID" value="NZ_MUXE01000003.1"/>
</dbReference>
<dbReference type="Proteomes" id="UP000251135">
    <property type="component" value="Unassembled WGS sequence"/>
</dbReference>
<keyword evidence="4" id="KW-0500">Molybdenum</keyword>
<dbReference type="Gene3D" id="3.40.190.10">
    <property type="entry name" value="Periplasmic binding protein-like II"/>
    <property type="match status" value="2"/>
</dbReference>
<keyword evidence="3 5" id="KW-0732">Signal</keyword>
<comment type="caution">
    <text evidence="6">The sequence shown here is derived from an EMBL/GenBank/DDBJ whole genome shotgun (WGS) entry which is preliminary data.</text>
</comment>
<dbReference type="Pfam" id="PF13531">
    <property type="entry name" value="SBP_bac_11"/>
    <property type="match status" value="1"/>
</dbReference>
<protein>
    <submittedName>
        <fullName evidence="6">Molybdate ABC transporter substrate-binding protein</fullName>
    </submittedName>
</protein>
<dbReference type="PIRSF" id="PIRSF004846">
    <property type="entry name" value="ModA"/>
    <property type="match status" value="1"/>
</dbReference>
<keyword evidence="2 4" id="KW-0479">Metal-binding</keyword>
<dbReference type="AlphaFoldDB" id="A0A363D367"/>
<sequence>MLRKLLLALIATSLVLSASDLKIAAGAGYKKPLMEVIKEYEKNGEKVEAIFGHLKQVSTQATQTDIALIIGDKNFLVEKSGLTFKDFITLGHGELVIVYPKDKSLTSINDLTKENIKKITIPDSEKAIYGIAGTQFLKNANLEEKVKEKLIVVSTVPQAMTYILTNEVDAGFVNLSEAIANKDNIGGFIKVDKKYYTPIEIVVGKLESCNTKECEKFATFLTSKTAKEIFEKYGL</sequence>
<evidence type="ECO:0000256" key="4">
    <source>
        <dbReference type="PIRSR" id="PIRSR004846-1"/>
    </source>
</evidence>
<name>A0A363D367_9BACT</name>
<dbReference type="EMBL" id="MUXE01000003">
    <property type="protein sequence ID" value="PUE65772.1"/>
    <property type="molecule type" value="Genomic_DNA"/>
</dbReference>
<feature type="binding site" evidence="4">
    <location>
        <position position="156"/>
    </location>
    <ligand>
        <name>molybdate</name>
        <dbReference type="ChEBI" id="CHEBI:36264"/>
    </ligand>
</feature>
<feature type="signal peptide" evidence="5">
    <location>
        <begin position="1"/>
        <end position="18"/>
    </location>
</feature>
<reference evidence="6 7" key="1">
    <citation type="submission" date="2017-02" db="EMBL/GenBank/DDBJ databases">
        <title>Arcobacter caeni sp. nov, a new Arcobacter species isolated from reclaimed water.</title>
        <authorList>
            <person name="Figueras M.J."/>
            <person name="Perez-Cataluna A."/>
            <person name="Salas-Masso N."/>
        </authorList>
    </citation>
    <scope>NUCLEOTIDE SEQUENCE [LARGE SCALE GENOMIC DNA]</scope>
    <source>
        <strain evidence="6 7">RW17-10</strain>
    </source>
</reference>
<dbReference type="PANTHER" id="PTHR30632:SF14">
    <property type="entry name" value="TUNGSTATE_MOLYBDATE_CHROMATE-BINDING PROTEIN MODA"/>
    <property type="match status" value="1"/>
</dbReference>
<evidence type="ECO:0000256" key="1">
    <source>
        <dbReference type="ARBA" id="ARBA00009175"/>
    </source>
</evidence>
<organism evidence="6 7">
    <name type="scientific">Arcobacter caeni</name>
    <dbReference type="NCBI Taxonomy" id="1912877"/>
    <lineage>
        <taxon>Bacteria</taxon>
        <taxon>Pseudomonadati</taxon>
        <taxon>Campylobacterota</taxon>
        <taxon>Epsilonproteobacteria</taxon>
        <taxon>Campylobacterales</taxon>
        <taxon>Arcobacteraceae</taxon>
        <taxon>Arcobacter</taxon>
    </lineage>
</organism>